<protein>
    <submittedName>
        <fullName evidence="5">AraC family transcriptional regulator</fullName>
    </submittedName>
</protein>
<dbReference type="InterPro" id="IPR053142">
    <property type="entry name" value="PchR_regulatory_protein"/>
</dbReference>
<dbReference type="Gene3D" id="1.10.10.60">
    <property type="entry name" value="Homeodomain-like"/>
    <property type="match status" value="2"/>
</dbReference>
<sequence>MKQQIYTSDLKDLILQNTYPLNYCSEEGITEREILIRQPFGESLLREIFFEDVFISYGNMQLQRTTLLHTEIDFETVTLHFSLDGGSLSRFAGQQTPFTSFDSNVHNIIYTPYYQGQLELEQHSNISMLEINMSPAFFRRIAPAGFYLFNDFHAAIHHKRPAVLRKQNLPITPQMLWTIKQLMGCNRKGLLKRLFLEARIIDLFMMQVEQFELYGDTAVTTTLSKKDLPKIHYARHLLLEHLQQPLSIMELARSAGINDFKLKKGFKEVFGTTVFGFVHETRMQHAKEKLLDGEMNISEVADYTGYKNRTHFTTAFKKHFGFLPSELRK</sequence>
<dbReference type="InterPro" id="IPR020449">
    <property type="entry name" value="Tscrpt_reg_AraC-type_HTH"/>
</dbReference>
<keyword evidence="6" id="KW-1185">Reference proteome</keyword>
<dbReference type="RefSeq" id="WP_264729201.1">
    <property type="nucleotide sequence ID" value="NZ_JAPDNR010000001.1"/>
</dbReference>
<comment type="caution">
    <text evidence="5">The sequence shown here is derived from an EMBL/GenBank/DDBJ whole genome shotgun (WGS) entry which is preliminary data.</text>
</comment>
<evidence type="ECO:0000256" key="1">
    <source>
        <dbReference type="ARBA" id="ARBA00023015"/>
    </source>
</evidence>
<organism evidence="5 6">
    <name type="scientific">Chitinophaga nivalis</name>
    <dbReference type="NCBI Taxonomy" id="2991709"/>
    <lineage>
        <taxon>Bacteria</taxon>
        <taxon>Pseudomonadati</taxon>
        <taxon>Bacteroidota</taxon>
        <taxon>Chitinophagia</taxon>
        <taxon>Chitinophagales</taxon>
        <taxon>Chitinophagaceae</taxon>
        <taxon>Chitinophaga</taxon>
    </lineage>
</organism>
<gene>
    <name evidence="5" type="ORF">OL497_07235</name>
</gene>
<dbReference type="InterPro" id="IPR018060">
    <property type="entry name" value="HTH_AraC"/>
</dbReference>
<dbReference type="PROSITE" id="PS01124">
    <property type="entry name" value="HTH_ARAC_FAMILY_2"/>
    <property type="match status" value="1"/>
</dbReference>
<evidence type="ECO:0000259" key="4">
    <source>
        <dbReference type="PROSITE" id="PS01124"/>
    </source>
</evidence>
<feature type="domain" description="HTH araC/xylS-type" evidence="4">
    <location>
        <begin position="232"/>
        <end position="329"/>
    </location>
</feature>
<name>A0ABT3IID1_9BACT</name>
<proteinExistence type="predicted"/>
<dbReference type="PRINTS" id="PR00032">
    <property type="entry name" value="HTHARAC"/>
</dbReference>
<evidence type="ECO:0000313" key="6">
    <source>
        <dbReference type="Proteomes" id="UP001207742"/>
    </source>
</evidence>
<accession>A0ABT3IID1</accession>
<evidence type="ECO:0000256" key="3">
    <source>
        <dbReference type="ARBA" id="ARBA00023163"/>
    </source>
</evidence>
<dbReference type="EMBL" id="JAPDNS010000001">
    <property type="protein sequence ID" value="MCW3483681.1"/>
    <property type="molecule type" value="Genomic_DNA"/>
</dbReference>
<dbReference type="Pfam" id="PF12833">
    <property type="entry name" value="HTH_18"/>
    <property type="match status" value="1"/>
</dbReference>
<keyword evidence="3" id="KW-0804">Transcription</keyword>
<reference evidence="5 6" key="1">
    <citation type="submission" date="2022-10" db="EMBL/GenBank/DDBJ databases">
        <title>Chitinophaga nivalis PC15 sp. nov., isolated from Pyeongchang county, South Korea.</title>
        <authorList>
            <person name="Trinh H.N."/>
        </authorList>
    </citation>
    <scope>NUCLEOTIDE SEQUENCE [LARGE SCALE GENOMIC DNA]</scope>
    <source>
        <strain evidence="5 6">PC14</strain>
    </source>
</reference>
<keyword evidence="1" id="KW-0805">Transcription regulation</keyword>
<dbReference type="PROSITE" id="PS00041">
    <property type="entry name" value="HTH_ARAC_FAMILY_1"/>
    <property type="match status" value="1"/>
</dbReference>
<evidence type="ECO:0000256" key="2">
    <source>
        <dbReference type="ARBA" id="ARBA00023125"/>
    </source>
</evidence>
<dbReference type="InterPro" id="IPR009057">
    <property type="entry name" value="Homeodomain-like_sf"/>
</dbReference>
<dbReference type="SMART" id="SM00342">
    <property type="entry name" value="HTH_ARAC"/>
    <property type="match status" value="1"/>
</dbReference>
<dbReference type="SUPFAM" id="SSF46689">
    <property type="entry name" value="Homeodomain-like"/>
    <property type="match status" value="2"/>
</dbReference>
<keyword evidence="2" id="KW-0238">DNA-binding</keyword>
<dbReference type="PANTHER" id="PTHR47893">
    <property type="entry name" value="REGULATORY PROTEIN PCHR"/>
    <property type="match status" value="1"/>
</dbReference>
<dbReference type="Proteomes" id="UP001207742">
    <property type="component" value="Unassembled WGS sequence"/>
</dbReference>
<dbReference type="InterPro" id="IPR018062">
    <property type="entry name" value="HTH_AraC-typ_CS"/>
</dbReference>
<dbReference type="PANTHER" id="PTHR47893:SF1">
    <property type="entry name" value="REGULATORY PROTEIN PCHR"/>
    <property type="match status" value="1"/>
</dbReference>
<evidence type="ECO:0000313" key="5">
    <source>
        <dbReference type="EMBL" id="MCW3483681.1"/>
    </source>
</evidence>